<feature type="signal peptide" evidence="6">
    <location>
        <begin position="1"/>
        <end position="23"/>
    </location>
</feature>
<dbReference type="EC" id="3.4.16.-" evidence="6"/>
<dbReference type="InterPro" id="IPR001563">
    <property type="entry name" value="Peptidase_S10"/>
</dbReference>
<dbReference type="PROSITE" id="PS51257">
    <property type="entry name" value="PROKAR_LIPOPROTEIN"/>
    <property type="match status" value="1"/>
</dbReference>
<dbReference type="PROSITE" id="PS00131">
    <property type="entry name" value="CARBOXYPEPT_SER_SER"/>
    <property type="match status" value="1"/>
</dbReference>
<dbReference type="AlphaFoldDB" id="A0A8H5LLT5"/>
<keyword evidence="4 6" id="KW-0378">Hydrolase</keyword>
<name>A0A8H5LLT5_9AGAR</name>
<evidence type="ECO:0000313" key="8">
    <source>
        <dbReference type="Proteomes" id="UP000559027"/>
    </source>
</evidence>
<keyword evidence="5" id="KW-0325">Glycoprotein</keyword>
<dbReference type="SUPFAM" id="SSF53474">
    <property type="entry name" value="alpha/beta-Hydrolases"/>
    <property type="match status" value="1"/>
</dbReference>
<evidence type="ECO:0000313" key="7">
    <source>
        <dbReference type="EMBL" id="KAF5361823.1"/>
    </source>
</evidence>
<comment type="similarity">
    <text evidence="1 6">Belongs to the peptidase S10 family.</text>
</comment>
<keyword evidence="2 6" id="KW-0121">Carboxypeptidase</keyword>
<dbReference type="InterPro" id="IPR029058">
    <property type="entry name" value="AB_hydrolase_fold"/>
</dbReference>
<reference evidence="7 8" key="1">
    <citation type="journal article" date="2020" name="ISME J.">
        <title>Uncovering the hidden diversity of litter-decomposition mechanisms in mushroom-forming fungi.</title>
        <authorList>
            <person name="Floudas D."/>
            <person name="Bentzer J."/>
            <person name="Ahren D."/>
            <person name="Johansson T."/>
            <person name="Persson P."/>
            <person name="Tunlid A."/>
        </authorList>
    </citation>
    <scope>NUCLEOTIDE SEQUENCE [LARGE SCALE GENOMIC DNA]</scope>
    <source>
        <strain evidence="7 8">CBS 146.42</strain>
    </source>
</reference>
<dbReference type="PANTHER" id="PTHR11802:SF479">
    <property type="entry name" value="CARBOXYPEPTIDASE"/>
    <property type="match status" value="1"/>
</dbReference>
<dbReference type="OrthoDB" id="443318at2759"/>
<accession>A0A8H5LLT5</accession>
<keyword evidence="6" id="KW-0732">Signal</keyword>
<dbReference type="PANTHER" id="PTHR11802">
    <property type="entry name" value="SERINE PROTEASE FAMILY S10 SERINE CARBOXYPEPTIDASE"/>
    <property type="match status" value="1"/>
</dbReference>
<proteinExistence type="inferred from homology"/>
<dbReference type="PRINTS" id="PR00724">
    <property type="entry name" value="CRBOXYPTASEC"/>
</dbReference>
<organism evidence="7 8">
    <name type="scientific">Leucocoprinus leucothites</name>
    <dbReference type="NCBI Taxonomy" id="201217"/>
    <lineage>
        <taxon>Eukaryota</taxon>
        <taxon>Fungi</taxon>
        <taxon>Dikarya</taxon>
        <taxon>Basidiomycota</taxon>
        <taxon>Agaricomycotina</taxon>
        <taxon>Agaricomycetes</taxon>
        <taxon>Agaricomycetidae</taxon>
        <taxon>Agaricales</taxon>
        <taxon>Agaricineae</taxon>
        <taxon>Agaricaceae</taxon>
        <taxon>Leucocoprinus</taxon>
    </lineage>
</organism>
<keyword evidence="8" id="KW-1185">Reference proteome</keyword>
<evidence type="ECO:0000256" key="3">
    <source>
        <dbReference type="ARBA" id="ARBA00022670"/>
    </source>
</evidence>
<evidence type="ECO:0000256" key="5">
    <source>
        <dbReference type="ARBA" id="ARBA00023180"/>
    </source>
</evidence>
<dbReference type="InterPro" id="IPR018202">
    <property type="entry name" value="Ser_caboxypep_ser_AS"/>
</dbReference>
<dbReference type="Pfam" id="PF00450">
    <property type="entry name" value="Peptidase_S10"/>
    <property type="match status" value="1"/>
</dbReference>
<dbReference type="GO" id="GO:0006508">
    <property type="term" value="P:proteolysis"/>
    <property type="evidence" value="ECO:0007669"/>
    <property type="project" value="UniProtKB-KW"/>
</dbReference>
<dbReference type="EMBL" id="JAACJO010000002">
    <property type="protein sequence ID" value="KAF5361823.1"/>
    <property type="molecule type" value="Genomic_DNA"/>
</dbReference>
<keyword evidence="3 6" id="KW-0645">Protease</keyword>
<evidence type="ECO:0000256" key="6">
    <source>
        <dbReference type="RuleBase" id="RU361156"/>
    </source>
</evidence>
<dbReference type="GO" id="GO:0004185">
    <property type="term" value="F:serine-type carboxypeptidase activity"/>
    <property type="evidence" value="ECO:0007669"/>
    <property type="project" value="UniProtKB-UniRule"/>
</dbReference>
<comment type="caution">
    <text evidence="7">The sequence shown here is derived from an EMBL/GenBank/DDBJ whole genome shotgun (WGS) entry which is preliminary data.</text>
</comment>
<protein>
    <recommendedName>
        <fullName evidence="6">Carboxypeptidase</fullName>
        <ecNumber evidence="6">3.4.16.-</ecNumber>
    </recommendedName>
</protein>
<evidence type="ECO:0000256" key="4">
    <source>
        <dbReference type="ARBA" id="ARBA00022801"/>
    </source>
</evidence>
<evidence type="ECO:0000256" key="2">
    <source>
        <dbReference type="ARBA" id="ARBA00022645"/>
    </source>
</evidence>
<evidence type="ECO:0000256" key="1">
    <source>
        <dbReference type="ARBA" id="ARBA00009431"/>
    </source>
</evidence>
<sequence>MALLKDLCLLALVFLSCSPAVLSQSDQAPSSFPHVYPGQPSGDFGPNWQNYFHVKDPLPNVTFHLERSFAGNLPVGRAGHPNNTLFFVGYEKSSGSLTSPPSNDHLEPWGIWLNGGPGSSSMYGMLFENGPIRIHDDYSASQNNHSWSRLVDYFWVDNPVGVGFSTADADGYIHDEDQMATDFMGFLSNLVKVFPNLQNRPLFLTGESYAGMYIPYIMKAYFSMPNPPVKIGKIVIGDGSVASGQVFELLPTLQILQTYPQLIGYDQQVFKYFEAQSHLCNYDVNLTYPQTSILPSIPLVNPTQRDLPFMAYQLTSRTFLRELYRRGTEKQTDLVKRGETALAKRDSTEFFKNRPFDQLDPWYGCVLLWMYIDYSLNYTFPWNLSQTAETFGFDVYDVPDARNPSNLGDGDVFLNDPRVRTALHAPTSKDWAMQFPYVFDGDPNAFDPSIEPMAFLSELAANASKQDIGVVFYSGNNDALIAHRGTEVTIQNTTFGGIQGFTRRPATPWHDDSGKFAGIIHQERNWTYVLFDNAGHTVPKANPAAAYTFFKNFVLGHNQTGLVINTPNDGVTVVGGENFTLVDNGGVLPGRDEVIYYPTPGQTDQVSTYVFPEATRAAWDSFIKTEMVRPTAVVQAKDANTGAPGKKVDAGGQNNSAYGAGRNGVLVSSLVGVVAAGLVTGCMLIF</sequence>
<gene>
    <name evidence="7" type="ORF">D9756_002268</name>
</gene>
<dbReference type="Proteomes" id="UP000559027">
    <property type="component" value="Unassembled WGS sequence"/>
</dbReference>
<feature type="chain" id="PRO_5034577803" description="Carboxypeptidase" evidence="6">
    <location>
        <begin position="24"/>
        <end position="686"/>
    </location>
</feature>
<dbReference type="Gene3D" id="3.40.50.1820">
    <property type="entry name" value="alpha/beta hydrolase"/>
    <property type="match status" value="1"/>
</dbReference>